<evidence type="ECO:0000256" key="1">
    <source>
        <dbReference type="ARBA" id="ARBA00001003"/>
    </source>
</evidence>
<proteinExistence type="inferred from homology"/>
<keyword evidence="11" id="KW-0333">Golgi apparatus</keyword>
<evidence type="ECO:0000256" key="8">
    <source>
        <dbReference type="ARBA" id="ARBA00022729"/>
    </source>
</evidence>
<evidence type="ECO:0000256" key="12">
    <source>
        <dbReference type="ARBA" id="ARBA00023136"/>
    </source>
</evidence>
<keyword evidence="12" id="KW-0472">Membrane</keyword>
<evidence type="ECO:0000256" key="9">
    <source>
        <dbReference type="ARBA" id="ARBA00022801"/>
    </source>
</evidence>
<dbReference type="OrthoDB" id="443318at2759"/>
<keyword evidence="9 14" id="KW-0378">Hydrolase</keyword>
<sequence length="385" mass="42628">MRVGQGGRVPPRVRPRHRHDVEASHTPRAPPRSELLSGQIARRAAQQAGLDGQTDRLPTAAELYISHLPGLPSDDTTTLFGGTLPATAAASATSTDHSDAHLYFLMARPRHIPNRHRLIIWLNGGPGCSSLDGAFVENGPFRVNKDGKTLRGVVSSWNEYATVIFLDQPAGTGFSYATSDFVTELDTAADQVVEFLINLYSIFPELSTMDTYLAGESYAGQYIPYIASAILETARIKIPLKGLVMGNGWYSPKDQYPAYLDYLVQRKLVTKGSATYKTIQKTTEECLKTLHEMEVNDPQMKGSTVVGTCEQILNAVAEGTKKGDLCLNQSVSHYQLLNPGKLANDMPPTRYDTSSYNRCEEEWPPEATQLQRYLRVEFEQDKIFP</sequence>
<evidence type="ECO:0000256" key="7">
    <source>
        <dbReference type="ARBA" id="ARBA00022703"/>
    </source>
</evidence>
<dbReference type="STRING" id="289078.A0A2X0KT72"/>
<name>A0A2X0KT72_9BASI</name>
<comment type="subcellular location">
    <subcellularLocation>
        <location evidence="2">Golgi apparatus</location>
        <location evidence="2">trans-Golgi network membrane</location>
        <topology evidence="2">Single-pass type I membrane protein</topology>
    </subcellularLocation>
</comment>
<dbReference type="Gene3D" id="3.40.50.1820">
    <property type="entry name" value="alpha/beta hydrolase"/>
    <property type="match status" value="1"/>
</dbReference>
<comment type="similarity">
    <text evidence="3 14">Belongs to the peptidase S10 family.</text>
</comment>
<dbReference type="EC" id="3.4.16.-" evidence="14"/>
<keyword evidence="5 14" id="KW-0645">Protease</keyword>
<evidence type="ECO:0000256" key="4">
    <source>
        <dbReference type="ARBA" id="ARBA00022645"/>
    </source>
</evidence>
<dbReference type="Pfam" id="PF00450">
    <property type="entry name" value="Peptidase_S10"/>
    <property type="match status" value="1"/>
</dbReference>
<dbReference type="Proteomes" id="UP000249723">
    <property type="component" value="Unassembled WGS sequence"/>
</dbReference>
<keyword evidence="10" id="KW-1133">Transmembrane helix</keyword>
<keyword evidence="8" id="KW-0732">Signal</keyword>
<organism evidence="16 17">
    <name type="scientific">Microbotryum saponariae</name>
    <dbReference type="NCBI Taxonomy" id="289078"/>
    <lineage>
        <taxon>Eukaryota</taxon>
        <taxon>Fungi</taxon>
        <taxon>Dikarya</taxon>
        <taxon>Basidiomycota</taxon>
        <taxon>Pucciniomycotina</taxon>
        <taxon>Microbotryomycetes</taxon>
        <taxon>Microbotryales</taxon>
        <taxon>Microbotryaceae</taxon>
        <taxon>Microbotryum</taxon>
    </lineage>
</organism>
<feature type="region of interest" description="Disordered" evidence="15">
    <location>
        <begin position="1"/>
        <end position="34"/>
    </location>
</feature>
<dbReference type="AlphaFoldDB" id="A0A2X0KT72"/>
<dbReference type="GO" id="GO:0005802">
    <property type="term" value="C:trans-Golgi network"/>
    <property type="evidence" value="ECO:0007669"/>
    <property type="project" value="TreeGrafter"/>
</dbReference>
<dbReference type="GO" id="GO:0004185">
    <property type="term" value="F:serine-type carboxypeptidase activity"/>
    <property type="evidence" value="ECO:0007669"/>
    <property type="project" value="UniProtKB-UniRule"/>
</dbReference>
<comment type="catalytic activity">
    <reaction evidence="1">
        <text>Preferential release of a C-terminal arginine or lysine residue.</text>
        <dbReference type="EC" id="3.4.16.6"/>
    </reaction>
</comment>
<keyword evidence="6" id="KW-0812">Transmembrane</keyword>
<dbReference type="GO" id="GO:0006915">
    <property type="term" value="P:apoptotic process"/>
    <property type="evidence" value="ECO:0007669"/>
    <property type="project" value="UniProtKB-KW"/>
</dbReference>
<dbReference type="InterPro" id="IPR001563">
    <property type="entry name" value="Peptidase_S10"/>
</dbReference>
<accession>A0A2X0KT72</accession>
<evidence type="ECO:0000313" key="17">
    <source>
        <dbReference type="Proteomes" id="UP000249723"/>
    </source>
</evidence>
<evidence type="ECO:0000256" key="3">
    <source>
        <dbReference type="ARBA" id="ARBA00009431"/>
    </source>
</evidence>
<evidence type="ECO:0000256" key="13">
    <source>
        <dbReference type="ARBA" id="ARBA00023180"/>
    </source>
</evidence>
<dbReference type="EMBL" id="FMWP01000013">
    <property type="protein sequence ID" value="SCZ89381.1"/>
    <property type="molecule type" value="Genomic_DNA"/>
</dbReference>
<evidence type="ECO:0000256" key="6">
    <source>
        <dbReference type="ARBA" id="ARBA00022692"/>
    </source>
</evidence>
<dbReference type="GO" id="GO:0006508">
    <property type="term" value="P:proteolysis"/>
    <property type="evidence" value="ECO:0007669"/>
    <property type="project" value="UniProtKB-KW"/>
</dbReference>
<dbReference type="PANTHER" id="PTHR11802">
    <property type="entry name" value="SERINE PROTEASE FAMILY S10 SERINE CARBOXYPEPTIDASE"/>
    <property type="match status" value="1"/>
</dbReference>
<evidence type="ECO:0000256" key="11">
    <source>
        <dbReference type="ARBA" id="ARBA00023034"/>
    </source>
</evidence>
<keyword evidence="7" id="KW-0053">Apoptosis</keyword>
<dbReference type="InterPro" id="IPR018202">
    <property type="entry name" value="Ser_caboxypep_ser_AS"/>
</dbReference>
<gene>
    <name evidence="16" type="ORF">BZ3500_MVSOF-1268-A1-R1_CHR1-1G01143</name>
</gene>
<dbReference type="PROSITE" id="PS00131">
    <property type="entry name" value="CARBOXYPEPT_SER_SER"/>
    <property type="match status" value="1"/>
</dbReference>
<keyword evidence="13" id="KW-0325">Glycoprotein</keyword>
<dbReference type="InterPro" id="IPR029058">
    <property type="entry name" value="AB_hydrolase_fold"/>
</dbReference>
<evidence type="ECO:0000256" key="14">
    <source>
        <dbReference type="RuleBase" id="RU361156"/>
    </source>
</evidence>
<evidence type="ECO:0000256" key="15">
    <source>
        <dbReference type="SAM" id="MobiDB-lite"/>
    </source>
</evidence>
<keyword evidence="4 14" id="KW-0121">Carboxypeptidase</keyword>
<protein>
    <recommendedName>
        <fullName evidence="14">Carboxypeptidase</fullName>
        <ecNumber evidence="14">3.4.16.-</ecNumber>
    </recommendedName>
</protein>
<dbReference type="PANTHER" id="PTHR11802:SF190">
    <property type="entry name" value="PHEROMONE-PROCESSING CARBOXYPEPTIDASE KEX1"/>
    <property type="match status" value="1"/>
</dbReference>
<dbReference type="SUPFAM" id="SSF53474">
    <property type="entry name" value="alpha/beta-Hydrolases"/>
    <property type="match status" value="1"/>
</dbReference>
<keyword evidence="17" id="KW-1185">Reference proteome</keyword>
<evidence type="ECO:0000256" key="5">
    <source>
        <dbReference type="ARBA" id="ARBA00022670"/>
    </source>
</evidence>
<reference evidence="17" key="1">
    <citation type="submission" date="2016-10" db="EMBL/GenBank/DDBJ databases">
        <authorList>
            <person name="Jeantristanb JTB J.-T."/>
            <person name="Ricardo R."/>
        </authorList>
    </citation>
    <scope>NUCLEOTIDE SEQUENCE [LARGE SCALE GENOMIC DNA]</scope>
</reference>
<evidence type="ECO:0000256" key="10">
    <source>
        <dbReference type="ARBA" id="ARBA00022989"/>
    </source>
</evidence>
<evidence type="ECO:0000313" key="16">
    <source>
        <dbReference type="EMBL" id="SCZ89381.1"/>
    </source>
</evidence>
<evidence type="ECO:0000256" key="2">
    <source>
        <dbReference type="ARBA" id="ARBA00004393"/>
    </source>
</evidence>
<dbReference type="PRINTS" id="PR00724">
    <property type="entry name" value="CRBOXYPTASEC"/>
</dbReference>